<dbReference type="Proteomes" id="UP001329313">
    <property type="component" value="Chromosome"/>
</dbReference>
<dbReference type="InterPro" id="IPR051534">
    <property type="entry name" value="CBASS_pafABC_assoc_protein"/>
</dbReference>
<dbReference type="RefSeq" id="WP_330169611.1">
    <property type="nucleotide sequence ID" value="NZ_CP137080.1"/>
</dbReference>
<dbReference type="AlphaFoldDB" id="A0AAU0MDP3"/>
<proteinExistence type="predicted"/>
<keyword evidence="4" id="KW-1185">Reference proteome</keyword>
<dbReference type="Pfam" id="PF25583">
    <property type="entry name" value="WCX"/>
    <property type="match status" value="1"/>
</dbReference>
<feature type="domain" description="WCX" evidence="2">
    <location>
        <begin position="256"/>
        <end position="320"/>
    </location>
</feature>
<dbReference type="InterPro" id="IPR057727">
    <property type="entry name" value="WCX_dom"/>
</dbReference>
<gene>
    <name evidence="3" type="ORF">RYJ27_06770</name>
</gene>
<evidence type="ECO:0000313" key="4">
    <source>
        <dbReference type="Proteomes" id="UP001329313"/>
    </source>
</evidence>
<dbReference type="EMBL" id="CP137080">
    <property type="protein sequence ID" value="WOQ68445.1"/>
    <property type="molecule type" value="Genomic_DNA"/>
</dbReference>
<dbReference type="KEGG" id="mliy:RYJ27_06770"/>
<evidence type="ECO:0000259" key="1">
    <source>
        <dbReference type="Pfam" id="PF13280"/>
    </source>
</evidence>
<evidence type="ECO:0000313" key="3">
    <source>
        <dbReference type="EMBL" id="WOQ68445.1"/>
    </source>
</evidence>
<accession>A0AAU0MDP3</accession>
<organism evidence="3 4">
    <name type="scientific">Microbacterium limosum</name>
    <dbReference type="NCBI Taxonomy" id="3079935"/>
    <lineage>
        <taxon>Bacteria</taxon>
        <taxon>Bacillati</taxon>
        <taxon>Actinomycetota</taxon>
        <taxon>Actinomycetes</taxon>
        <taxon>Micrococcales</taxon>
        <taxon>Microbacteriaceae</taxon>
        <taxon>Microbacterium</taxon>
    </lineage>
</organism>
<dbReference type="Pfam" id="PF13280">
    <property type="entry name" value="WYL"/>
    <property type="match status" value="1"/>
</dbReference>
<reference evidence="3 4" key="1">
    <citation type="submission" date="2023-10" db="EMBL/GenBank/DDBJ databases">
        <title>Y20.</title>
        <authorList>
            <person name="Zhang G."/>
            <person name="Ding Y."/>
        </authorList>
    </citation>
    <scope>NUCLEOTIDE SEQUENCE [LARGE SCALE GENOMIC DNA]</scope>
    <source>
        <strain evidence="3 4">Y20</strain>
    </source>
</reference>
<feature type="domain" description="WYL" evidence="1">
    <location>
        <begin position="155"/>
        <end position="218"/>
    </location>
</feature>
<dbReference type="PANTHER" id="PTHR34580:SF3">
    <property type="entry name" value="PROTEIN PAFB"/>
    <property type="match status" value="1"/>
</dbReference>
<sequence>MPQKITPEERLLSLTVALMANRYGLTKEQILSSVSGYREARAEGRSADALEKMFERDKDALRELGMPVHTLGDAADPDDLREARYVIPKAEYVLPEDIVFTPAEVAILGIAAAVWGESSMSGEAQSALRKIRALGIDVDEPIIGFAPRLSAKDHAFPALRAAHDAHRVVRFTYVKPGDDVPRVRTVEPHALIDYDGRWHLYGFDRDLAQERTFLLSRVVGDVEQLRDRFDPAAAAGAGERARRGLDEVARRNSALVRVQEDSEAALRLRRRGSREDDLVRIPFVDVHVLADELASYGPEVTVVSPDDLRAQVVERLQRTLAAHGVTA</sequence>
<protein>
    <submittedName>
        <fullName evidence="3">WYL domain-containing protein</fullName>
    </submittedName>
</protein>
<dbReference type="InterPro" id="IPR026881">
    <property type="entry name" value="WYL_dom"/>
</dbReference>
<dbReference type="PANTHER" id="PTHR34580">
    <property type="match status" value="1"/>
</dbReference>
<name>A0AAU0MDP3_9MICO</name>
<dbReference type="PROSITE" id="PS52050">
    <property type="entry name" value="WYL"/>
    <property type="match status" value="1"/>
</dbReference>
<evidence type="ECO:0000259" key="2">
    <source>
        <dbReference type="Pfam" id="PF25583"/>
    </source>
</evidence>